<dbReference type="EMBL" id="BMWY01000003">
    <property type="protein sequence ID" value="GGZ53407.1"/>
    <property type="molecule type" value="Genomic_DNA"/>
</dbReference>
<dbReference type="SUPFAM" id="SSF53448">
    <property type="entry name" value="Nucleotide-diphospho-sugar transferases"/>
    <property type="match status" value="1"/>
</dbReference>
<dbReference type="Gene3D" id="3.90.550.10">
    <property type="entry name" value="Spore Coat Polysaccharide Biosynthesis Protein SpsA, Chain A"/>
    <property type="match status" value="1"/>
</dbReference>
<comment type="caution">
    <text evidence="2">The sequence shown here is derived from an EMBL/GenBank/DDBJ whole genome shotgun (WGS) entry which is preliminary data.</text>
</comment>
<protein>
    <recommendedName>
        <fullName evidence="1">Glycosyltransferase 2-like domain-containing protein</fullName>
    </recommendedName>
</protein>
<dbReference type="Pfam" id="PF00535">
    <property type="entry name" value="Glycos_transf_2"/>
    <property type="match status" value="1"/>
</dbReference>
<evidence type="ECO:0000313" key="2">
    <source>
        <dbReference type="EMBL" id="GGZ53407.1"/>
    </source>
</evidence>
<evidence type="ECO:0000259" key="1">
    <source>
        <dbReference type="Pfam" id="PF00535"/>
    </source>
</evidence>
<dbReference type="PANTHER" id="PTHR22916">
    <property type="entry name" value="GLYCOSYLTRANSFERASE"/>
    <property type="match status" value="1"/>
</dbReference>
<proteinExistence type="predicted"/>
<reference evidence="3" key="1">
    <citation type="journal article" date="2019" name="Int. J. Syst. Evol. Microbiol.">
        <title>The Global Catalogue of Microorganisms (GCM) 10K type strain sequencing project: providing services to taxonomists for standard genome sequencing and annotation.</title>
        <authorList>
            <consortium name="The Broad Institute Genomics Platform"/>
            <consortium name="The Broad Institute Genome Sequencing Center for Infectious Disease"/>
            <person name="Wu L."/>
            <person name="Ma J."/>
        </authorList>
    </citation>
    <scope>NUCLEOTIDE SEQUENCE [LARGE SCALE GENOMIC DNA]</scope>
    <source>
        <strain evidence="3">KCTC 12708</strain>
    </source>
</reference>
<evidence type="ECO:0000313" key="3">
    <source>
        <dbReference type="Proteomes" id="UP000615593"/>
    </source>
</evidence>
<dbReference type="Proteomes" id="UP000615593">
    <property type="component" value="Unassembled WGS sequence"/>
</dbReference>
<dbReference type="InterPro" id="IPR029044">
    <property type="entry name" value="Nucleotide-diphossugar_trans"/>
</dbReference>
<sequence>MMKTPTFPLVSICIPIYNGEAFLAKALASVTTQTYPNLEVVVSDDRSSDASLAIVEQFQQEVDFPVRIFSHEPQGIGANWNHCVAKAKGQYIKFLFQDDVLLPTCVEKMVEAFQQFPEVGLVACKRDFILNKEKDEATERWLKSFGDLQAHLEGDDQNLLFLDHRIYGRKDFLKSPKNIVGEPTTVMFSRNIINKIGWFREDFKQSLDYEFYYRVLVFSQILILPEVLVQFRLHEKQATEVNRSNKILDYDLYPEIVYQSYKKFLHPEVRKELWRKYSVTGRIITKFGL</sequence>
<accession>A0ABQ3BSH1</accession>
<name>A0ABQ3BSH1_9FLAO</name>
<keyword evidence="3" id="KW-1185">Reference proteome</keyword>
<feature type="domain" description="Glycosyltransferase 2-like" evidence="1">
    <location>
        <begin position="11"/>
        <end position="193"/>
    </location>
</feature>
<dbReference type="InterPro" id="IPR001173">
    <property type="entry name" value="Glyco_trans_2-like"/>
</dbReference>
<organism evidence="2 3">
    <name type="scientific">Mesonia mobilis</name>
    <dbReference type="NCBI Taxonomy" id="369791"/>
    <lineage>
        <taxon>Bacteria</taxon>
        <taxon>Pseudomonadati</taxon>
        <taxon>Bacteroidota</taxon>
        <taxon>Flavobacteriia</taxon>
        <taxon>Flavobacteriales</taxon>
        <taxon>Flavobacteriaceae</taxon>
        <taxon>Mesonia</taxon>
    </lineage>
</organism>
<gene>
    <name evidence="2" type="ORF">GCM10008088_13860</name>
</gene>